<dbReference type="PANTHER" id="PTHR33116:SF78">
    <property type="entry name" value="OS12G0587133 PROTEIN"/>
    <property type="match status" value="1"/>
</dbReference>
<protein>
    <recommendedName>
        <fullName evidence="2">Reverse transcriptase zinc-binding domain-containing protein</fullName>
    </recommendedName>
</protein>
<organism evidence="3 4">
    <name type="scientific">Centaurea solstitialis</name>
    <name type="common">yellow star-thistle</name>
    <dbReference type="NCBI Taxonomy" id="347529"/>
    <lineage>
        <taxon>Eukaryota</taxon>
        <taxon>Viridiplantae</taxon>
        <taxon>Streptophyta</taxon>
        <taxon>Embryophyta</taxon>
        <taxon>Tracheophyta</taxon>
        <taxon>Spermatophyta</taxon>
        <taxon>Magnoliopsida</taxon>
        <taxon>eudicotyledons</taxon>
        <taxon>Gunneridae</taxon>
        <taxon>Pentapetalae</taxon>
        <taxon>asterids</taxon>
        <taxon>campanulids</taxon>
        <taxon>Asterales</taxon>
        <taxon>Asteraceae</taxon>
        <taxon>Carduoideae</taxon>
        <taxon>Cardueae</taxon>
        <taxon>Centaureinae</taxon>
        <taxon>Centaurea</taxon>
    </lineage>
</organism>
<name>A0AA38W658_9ASTR</name>
<accession>A0AA38W658</accession>
<keyword evidence="4" id="KW-1185">Reference proteome</keyword>
<keyword evidence="1" id="KW-0175">Coiled coil</keyword>
<dbReference type="EMBL" id="JARYMX010000013">
    <property type="protein sequence ID" value="KAJ9536646.1"/>
    <property type="molecule type" value="Genomic_DNA"/>
</dbReference>
<evidence type="ECO:0000313" key="4">
    <source>
        <dbReference type="Proteomes" id="UP001172457"/>
    </source>
</evidence>
<dbReference type="Pfam" id="PF13966">
    <property type="entry name" value="zf-RVT"/>
    <property type="match status" value="1"/>
</dbReference>
<proteinExistence type="predicted"/>
<evidence type="ECO:0000256" key="1">
    <source>
        <dbReference type="SAM" id="Coils"/>
    </source>
</evidence>
<dbReference type="InterPro" id="IPR026960">
    <property type="entry name" value="RVT-Znf"/>
</dbReference>
<feature type="coiled-coil region" evidence="1">
    <location>
        <begin position="382"/>
        <end position="449"/>
    </location>
</feature>
<sequence>MFRDFLWAHGSSSKGRCRVAWVDVCKARENGGLGLRRMTTWNRALVSRNLWDILSKKNSLWTSWVRRYYLQSLDFWTCSKKPKWSWVFRKMMDLRESIKVFIRWRLGDGRSINAWEDFWLPCGYLAPLISYRRIHASGFHRNMSAREFLLDTDGIWPEEWTARFPQLLSVTLPVLSREGDVLQWDVGDNHMADFSVARAYSSFDGRHDLVPWYGMVWYKGHVPKYSFCLWLACLRRHPTQDRLRSWKDDPPDLKCSLCEVCEDSHEHLFFSCSFALTIWRQVKMEFSWSSFPDDWDNIMIAISDPAGANFPYVRKIVLAVSAHEYPDCSGDYFCCACSCGVVEARSPSKWKLMMSSLWIRVRWLDMLFWIAWWRRLNFAKDREEYVKEILELKRTVADLQKLLEDKGGQEKQIVELEFAKERHMFETEIEKLTKTVSDLQNTLTEERKVFDLKSVNLSKKISVLERKIILDKKNSLKKPSLRVGKYHMMHDFEEEIQVVQSERKFDEKKSIGLQKHIVDLQNQLSDERSQFKRKEKVLQHEKSVLEQIIAEPKKKSVEEMDFENQKVLFENEIKKLTSKLSGLSTDIMNEQRMRSDQQQKLVDLVEERNKLSAKVKELEEIVFKVNLTEQRSPDVILQSTYHDDTNSVCSFKTAHDSFHVDVAPRRYINSSCQIRSSNIFYDRRVDRSGNHHSPKGLWLLNIQFRTRISFMRFNDIEVSMINPEPEDLPKKHNPRLDLVCEGVNEMNIETRHGPSVDNSCHPTKLLKYLLKDVCFNSHGELAHHLSNLHSEDLDIETRKTSSPVSELHILCTRVIEFQSAS</sequence>
<gene>
    <name evidence="3" type="ORF">OSB04_un000195</name>
</gene>
<comment type="caution">
    <text evidence="3">The sequence shown here is derived from an EMBL/GenBank/DDBJ whole genome shotgun (WGS) entry which is preliminary data.</text>
</comment>
<evidence type="ECO:0000259" key="2">
    <source>
        <dbReference type="Pfam" id="PF13966"/>
    </source>
</evidence>
<dbReference type="AlphaFoldDB" id="A0AA38W658"/>
<evidence type="ECO:0000313" key="3">
    <source>
        <dbReference type="EMBL" id="KAJ9536646.1"/>
    </source>
</evidence>
<reference evidence="3" key="1">
    <citation type="submission" date="2023-03" db="EMBL/GenBank/DDBJ databases">
        <title>Chromosome-scale reference genome and RAD-based genetic map of yellow starthistle (Centaurea solstitialis) reveal putative structural variation and QTLs associated with invader traits.</title>
        <authorList>
            <person name="Reatini B."/>
            <person name="Cang F.A."/>
            <person name="Jiang Q."/>
            <person name="Mckibben M.T.W."/>
            <person name="Barker M.S."/>
            <person name="Rieseberg L.H."/>
            <person name="Dlugosch K.M."/>
        </authorList>
    </citation>
    <scope>NUCLEOTIDE SEQUENCE</scope>
    <source>
        <strain evidence="3">CAN-66</strain>
        <tissue evidence="3">Leaf</tissue>
    </source>
</reference>
<dbReference type="PANTHER" id="PTHR33116">
    <property type="entry name" value="REVERSE TRANSCRIPTASE ZINC-BINDING DOMAIN-CONTAINING PROTEIN-RELATED-RELATED"/>
    <property type="match status" value="1"/>
</dbReference>
<feature type="domain" description="Reverse transcriptase zinc-binding" evidence="2">
    <location>
        <begin position="194"/>
        <end position="279"/>
    </location>
</feature>
<feature type="coiled-coil region" evidence="1">
    <location>
        <begin position="594"/>
        <end position="621"/>
    </location>
</feature>
<dbReference type="Proteomes" id="UP001172457">
    <property type="component" value="Unassembled WGS sequence"/>
</dbReference>